<evidence type="ECO:0000313" key="2">
    <source>
        <dbReference type="Proteomes" id="UP000008281"/>
    </source>
</evidence>
<evidence type="ECO:0000313" key="1">
    <source>
        <dbReference type="EMBL" id="EFO87851.1"/>
    </source>
</evidence>
<organism evidence="2">
    <name type="scientific">Caenorhabditis remanei</name>
    <name type="common">Caenorhabditis vulgaris</name>
    <dbReference type="NCBI Taxonomy" id="31234"/>
    <lineage>
        <taxon>Eukaryota</taxon>
        <taxon>Metazoa</taxon>
        <taxon>Ecdysozoa</taxon>
        <taxon>Nematoda</taxon>
        <taxon>Chromadorea</taxon>
        <taxon>Rhabditida</taxon>
        <taxon>Rhabditina</taxon>
        <taxon>Rhabditomorpha</taxon>
        <taxon>Rhabditoidea</taxon>
        <taxon>Rhabditidae</taxon>
        <taxon>Peloderinae</taxon>
        <taxon>Caenorhabditis</taxon>
    </lineage>
</organism>
<dbReference type="EMBL" id="DS268420">
    <property type="protein sequence ID" value="EFO87851.1"/>
    <property type="molecule type" value="Genomic_DNA"/>
</dbReference>
<reference evidence="1" key="1">
    <citation type="submission" date="2007-07" db="EMBL/GenBank/DDBJ databases">
        <title>PCAP assembly of the Caenorhabditis remanei genome.</title>
        <authorList>
            <consortium name="The Caenorhabditis remanei Sequencing Consortium"/>
            <person name="Wilson R.K."/>
        </authorList>
    </citation>
    <scope>NUCLEOTIDE SEQUENCE [LARGE SCALE GENOMIC DNA]</scope>
    <source>
        <strain evidence="1">PB4641</strain>
    </source>
</reference>
<dbReference type="InParanoid" id="E3M0D9"/>
<name>E3M0D9_CAERE</name>
<dbReference type="eggNOG" id="ENOG502RATW">
    <property type="taxonomic scope" value="Eukaryota"/>
</dbReference>
<dbReference type="STRING" id="31234.E3M0D9"/>
<evidence type="ECO:0008006" key="3">
    <source>
        <dbReference type="Google" id="ProtNLM"/>
    </source>
</evidence>
<dbReference type="AlphaFoldDB" id="E3M0D9"/>
<gene>
    <name evidence="1" type="ORF">CRE_05404</name>
</gene>
<dbReference type="HOGENOM" id="CLU_1490357_0_0_1"/>
<dbReference type="Proteomes" id="UP000008281">
    <property type="component" value="Unassembled WGS sequence"/>
</dbReference>
<accession>E3M0D9</accession>
<protein>
    <recommendedName>
        <fullName evidence="3">CUB-like domain-containing protein</fullName>
    </recommendedName>
</protein>
<dbReference type="PANTHER" id="PTHR47920:SF1">
    <property type="entry name" value="CUB-LIKE DOMAIN-CONTAINING PROTEIN"/>
    <property type="match status" value="1"/>
</dbReference>
<dbReference type="PANTHER" id="PTHR47920">
    <property type="entry name" value="PROTEIN CBG13378-RELATED"/>
    <property type="match status" value="1"/>
</dbReference>
<sequence length="181" mass="20381">MFIIDSVFYAPANIAKVFLTTQTNTSSFHFTWQYTDVTNFGQIQHSTGSIIPLNLTQNTNYRFNSPKNQVVFHTGSIIGDNDRSRYRIYVYDGENLNAKFLGNLVVFTDNSQGAVPVFVHPPSPSGKEVGMTVYCLDCQESYINNIRFLNPNVTGQEVRVKPMGPSDGIQKHNSQLYSLQI</sequence>
<keyword evidence="2" id="KW-1185">Reference proteome</keyword>
<proteinExistence type="predicted"/>